<comment type="caution">
    <text evidence="2">The sequence shown here is derived from an EMBL/GenBank/DDBJ whole genome shotgun (WGS) entry which is preliminary data.</text>
</comment>
<name>A0A839K1F7_9FIRM</name>
<accession>A0A839K1F7</accession>
<keyword evidence="3" id="KW-1185">Reference proteome</keyword>
<organism evidence="2 3">
    <name type="scientific">Variimorphobacter saccharofermentans</name>
    <dbReference type="NCBI Taxonomy" id="2755051"/>
    <lineage>
        <taxon>Bacteria</taxon>
        <taxon>Bacillati</taxon>
        <taxon>Bacillota</taxon>
        <taxon>Clostridia</taxon>
        <taxon>Lachnospirales</taxon>
        <taxon>Lachnospiraceae</taxon>
        <taxon>Variimorphobacter</taxon>
    </lineage>
</organism>
<dbReference type="InterPro" id="IPR001387">
    <property type="entry name" value="Cro/C1-type_HTH"/>
</dbReference>
<gene>
    <name evidence="2" type="ORF">H0486_12720</name>
</gene>
<sequence>MISYIPFWKTIKKKNITTYTLIEEYKLSKSLIDKLKHNKGINTSTLDQLCQILDCKISDIAEFKPDEK</sequence>
<dbReference type="InterPro" id="IPR010982">
    <property type="entry name" value="Lambda_DNA-bd_dom_sf"/>
</dbReference>
<dbReference type="AlphaFoldDB" id="A0A839K1F7"/>
<proteinExistence type="predicted"/>
<dbReference type="GO" id="GO:0003677">
    <property type="term" value="F:DNA binding"/>
    <property type="evidence" value="ECO:0007669"/>
    <property type="project" value="InterPro"/>
</dbReference>
<feature type="domain" description="HTH cro/C1-type" evidence="1">
    <location>
        <begin position="8"/>
        <end position="66"/>
    </location>
</feature>
<dbReference type="SUPFAM" id="SSF47413">
    <property type="entry name" value="lambda repressor-like DNA-binding domains"/>
    <property type="match status" value="1"/>
</dbReference>
<dbReference type="Gene3D" id="1.10.260.40">
    <property type="entry name" value="lambda repressor-like DNA-binding domains"/>
    <property type="match status" value="1"/>
</dbReference>
<evidence type="ECO:0000313" key="2">
    <source>
        <dbReference type="EMBL" id="MBB2183735.1"/>
    </source>
</evidence>
<reference evidence="2 3" key="1">
    <citation type="submission" date="2020-07" db="EMBL/GenBank/DDBJ databases">
        <title>Characterization and genome sequencing of isolate MD1, a novel member within the family Lachnospiraceae.</title>
        <authorList>
            <person name="Rettenmaier R."/>
            <person name="Di Bello L."/>
            <person name="Zinser C."/>
            <person name="Scheitz K."/>
            <person name="Liebl W."/>
            <person name="Zverlov V."/>
        </authorList>
    </citation>
    <scope>NUCLEOTIDE SEQUENCE [LARGE SCALE GENOMIC DNA]</scope>
    <source>
        <strain evidence="2 3">MD1</strain>
    </source>
</reference>
<evidence type="ECO:0000313" key="3">
    <source>
        <dbReference type="Proteomes" id="UP000574276"/>
    </source>
</evidence>
<protein>
    <submittedName>
        <fullName evidence="2">Helix-turn-helix transcriptional regulator</fullName>
    </submittedName>
</protein>
<dbReference type="Proteomes" id="UP000574276">
    <property type="component" value="Unassembled WGS sequence"/>
</dbReference>
<evidence type="ECO:0000259" key="1">
    <source>
        <dbReference type="Pfam" id="PF13443"/>
    </source>
</evidence>
<dbReference type="EMBL" id="JACEGA010000001">
    <property type="protein sequence ID" value="MBB2183735.1"/>
    <property type="molecule type" value="Genomic_DNA"/>
</dbReference>
<dbReference type="Pfam" id="PF13443">
    <property type="entry name" value="HTH_26"/>
    <property type="match status" value="1"/>
</dbReference>